<evidence type="ECO:0000313" key="2">
    <source>
        <dbReference type="EMBL" id="KAF5317395.1"/>
    </source>
</evidence>
<evidence type="ECO:0000313" key="3">
    <source>
        <dbReference type="Proteomes" id="UP000541558"/>
    </source>
</evidence>
<accession>A0A8H5EYL0</accession>
<feature type="compositionally biased region" description="Basic and acidic residues" evidence="1">
    <location>
        <begin position="422"/>
        <end position="431"/>
    </location>
</feature>
<keyword evidence="3" id="KW-1185">Reference proteome</keyword>
<evidence type="ECO:0000256" key="1">
    <source>
        <dbReference type="SAM" id="MobiDB-lite"/>
    </source>
</evidence>
<dbReference type="Proteomes" id="UP000541558">
    <property type="component" value="Unassembled WGS sequence"/>
</dbReference>
<feature type="region of interest" description="Disordered" evidence="1">
    <location>
        <begin position="322"/>
        <end position="449"/>
    </location>
</feature>
<feature type="region of interest" description="Disordered" evidence="1">
    <location>
        <begin position="246"/>
        <end position="299"/>
    </location>
</feature>
<gene>
    <name evidence="2" type="ORF">D9611_003730</name>
</gene>
<organism evidence="2 3">
    <name type="scientific">Ephemerocybe angulata</name>
    <dbReference type="NCBI Taxonomy" id="980116"/>
    <lineage>
        <taxon>Eukaryota</taxon>
        <taxon>Fungi</taxon>
        <taxon>Dikarya</taxon>
        <taxon>Basidiomycota</taxon>
        <taxon>Agaricomycotina</taxon>
        <taxon>Agaricomycetes</taxon>
        <taxon>Agaricomycetidae</taxon>
        <taxon>Agaricales</taxon>
        <taxon>Agaricineae</taxon>
        <taxon>Psathyrellaceae</taxon>
        <taxon>Ephemerocybe</taxon>
    </lineage>
</organism>
<dbReference type="EMBL" id="JAACJK010000219">
    <property type="protein sequence ID" value="KAF5317395.1"/>
    <property type="molecule type" value="Genomic_DNA"/>
</dbReference>
<sequence length="449" mass="50552">MASPSPLPIRFRDSLTVHYGDTIRFSVEGHISEVPSHRFAEESEYFSSTFMLHRDLDSVVSLEGVTALQFRIFVEVLYPRVSDTATVDFTKEEWLDILHVSSLWRFNAIRTLAIRCLNPHIEDPLQMTRFGRSNNILDWFIIGCCTLLCKPESISLDEAEAIGCDIALRLWPIREALSRQTQAGTWPASQVSCGSGDIVLDIDYDVLDRVRLEFKEELRTMDAEDEARGGGAKALGYGLYQRTLPVSGEREGDEGAFEVENPGRRPSRRGKRAKMEDLFPRGPEDESPGEEGVEVENEQQVQGMYPAERIFHLSTEVVYNLPTTPQREDAKDGDNDDGDSIASMVSAKANEQRDRDSGFEISLGPKSQSHQESNPRSRNPDYGRPESEEPVSSSSNMGRLRSIVGTRWRNGTKGKKQGAPLERLHSLDYHPKPQRGKNKFTGHFKSSDE</sequence>
<reference evidence="2 3" key="1">
    <citation type="journal article" date="2020" name="ISME J.">
        <title>Uncovering the hidden diversity of litter-decomposition mechanisms in mushroom-forming fungi.</title>
        <authorList>
            <person name="Floudas D."/>
            <person name="Bentzer J."/>
            <person name="Ahren D."/>
            <person name="Johansson T."/>
            <person name="Persson P."/>
            <person name="Tunlid A."/>
        </authorList>
    </citation>
    <scope>NUCLEOTIDE SEQUENCE [LARGE SCALE GENOMIC DNA]</scope>
    <source>
        <strain evidence="2 3">CBS 175.51</strain>
    </source>
</reference>
<dbReference type="OrthoDB" id="2593747at2759"/>
<feature type="compositionally biased region" description="Basic and acidic residues" evidence="1">
    <location>
        <begin position="373"/>
        <end position="387"/>
    </location>
</feature>
<dbReference type="AlphaFoldDB" id="A0A8H5EYL0"/>
<feature type="compositionally biased region" description="Acidic residues" evidence="1">
    <location>
        <begin position="285"/>
        <end position="297"/>
    </location>
</feature>
<protein>
    <recommendedName>
        <fullName evidence="4">BTB domain-containing protein</fullName>
    </recommendedName>
</protein>
<feature type="compositionally biased region" description="Basic residues" evidence="1">
    <location>
        <begin position="432"/>
        <end position="442"/>
    </location>
</feature>
<proteinExistence type="predicted"/>
<comment type="caution">
    <text evidence="2">The sequence shown here is derived from an EMBL/GenBank/DDBJ whole genome shotgun (WGS) entry which is preliminary data.</text>
</comment>
<name>A0A8H5EYL0_9AGAR</name>
<feature type="compositionally biased region" description="Basic and acidic residues" evidence="1">
    <location>
        <begin position="273"/>
        <end position="284"/>
    </location>
</feature>
<evidence type="ECO:0008006" key="4">
    <source>
        <dbReference type="Google" id="ProtNLM"/>
    </source>
</evidence>